<evidence type="ECO:0000256" key="1">
    <source>
        <dbReference type="ARBA" id="ARBA00023242"/>
    </source>
</evidence>
<proteinExistence type="predicted"/>
<protein>
    <recommendedName>
        <fullName evidence="3">Spen paralogue and orthologue SPOC C-terminal domain-containing protein</fullName>
    </recommendedName>
</protein>
<gene>
    <name evidence="4" type="ORF">LRAMOSA06777</name>
</gene>
<evidence type="ECO:0000256" key="2">
    <source>
        <dbReference type="SAM" id="MobiDB-lite"/>
    </source>
</evidence>
<dbReference type="CDD" id="cd21538">
    <property type="entry name" value="SPOC_TFIIS"/>
    <property type="match status" value="1"/>
</dbReference>
<feature type="region of interest" description="Disordered" evidence="2">
    <location>
        <begin position="80"/>
        <end position="109"/>
    </location>
</feature>
<feature type="region of interest" description="Disordered" evidence="2">
    <location>
        <begin position="31"/>
        <end position="55"/>
    </location>
</feature>
<evidence type="ECO:0000313" key="4">
    <source>
        <dbReference type="EMBL" id="CDS03822.1"/>
    </source>
</evidence>
<dbReference type="EMBL" id="LK023314">
    <property type="protein sequence ID" value="CDS03822.1"/>
    <property type="molecule type" value="Genomic_DNA"/>
</dbReference>
<dbReference type="GO" id="GO:0005634">
    <property type="term" value="C:nucleus"/>
    <property type="evidence" value="ECO:0007669"/>
    <property type="project" value="TreeGrafter"/>
</dbReference>
<evidence type="ECO:0000259" key="3">
    <source>
        <dbReference type="Pfam" id="PF07744"/>
    </source>
</evidence>
<dbReference type="PANTHER" id="PTHR11477">
    <property type="entry name" value="TRANSCRIPTION FACTOR S-II ZINC FINGER DOMAIN-CONTAINING PROTEIN"/>
    <property type="match status" value="1"/>
</dbReference>
<accession>A0A077W8X1</accession>
<feature type="domain" description="Spen paralogue and orthologue SPOC C-terminal" evidence="3">
    <location>
        <begin position="140"/>
        <end position="295"/>
    </location>
</feature>
<organism evidence="4">
    <name type="scientific">Lichtheimia ramosa</name>
    <dbReference type="NCBI Taxonomy" id="688394"/>
    <lineage>
        <taxon>Eukaryota</taxon>
        <taxon>Fungi</taxon>
        <taxon>Fungi incertae sedis</taxon>
        <taxon>Mucoromycota</taxon>
        <taxon>Mucoromycotina</taxon>
        <taxon>Mucoromycetes</taxon>
        <taxon>Mucorales</taxon>
        <taxon>Lichtheimiaceae</taxon>
        <taxon>Lichtheimia</taxon>
    </lineage>
</organism>
<dbReference type="OrthoDB" id="419537at2759"/>
<name>A0A077W8X1_9FUNG</name>
<sequence>MFSNNSSFPTRPTTILDTNLQAMSKTVDFAPLPTAMDSPESVTTDDDSSSQEDIPCSHVTFRRRTKQELDDLIDSLFDTDPTYDKKNKEDKEHTIKRKREDDREINVQDKDTNKRRGILTTKKSASSMQPALKQVRRVSFTDKEDAIWTGYVELSRRIKFQATARQIGGRRLNMSEWNNVMSPTLAIEGRIHVDVVDDYVTKIHHAFTARHEVVLVLLEPTQATDDNVKEANTLVHYLDSRQRLGVIGQQNMTSVKDFYLMPLSEYQQLPDFLYVVRMDEEKVKHQGNVFIGIIVIQKPAPTTSSLRRPSCSQQV</sequence>
<dbReference type="PANTHER" id="PTHR11477:SF0">
    <property type="entry name" value="IP08861P-RELATED"/>
    <property type="match status" value="1"/>
</dbReference>
<keyword evidence="1" id="KW-0539">Nucleus</keyword>
<dbReference type="AlphaFoldDB" id="A0A077W8X1"/>
<reference evidence="4" key="1">
    <citation type="journal article" date="2014" name="Genome Announc.">
        <title>De novo whole-genome sequence and genome annotation of Lichtheimia ramosa.</title>
        <authorList>
            <person name="Linde J."/>
            <person name="Schwartze V."/>
            <person name="Binder U."/>
            <person name="Lass-Florl C."/>
            <person name="Voigt K."/>
            <person name="Horn F."/>
        </authorList>
    </citation>
    <scope>NUCLEOTIDE SEQUENCE</scope>
    <source>
        <strain evidence="4">JMRC FSU:6197</strain>
    </source>
</reference>
<dbReference type="GO" id="GO:0006351">
    <property type="term" value="P:DNA-templated transcription"/>
    <property type="evidence" value="ECO:0007669"/>
    <property type="project" value="TreeGrafter"/>
</dbReference>
<feature type="compositionally biased region" description="Basic and acidic residues" evidence="2">
    <location>
        <begin position="82"/>
        <end position="109"/>
    </location>
</feature>
<dbReference type="Pfam" id="PF07744">
    <property type="entry name" value="SPOC"/>
    <property type="match status" value="1"/>
</dbReference>
<dbReference type="InterPro" id="IPR012921">
    <property type="entry name" value="SPOC_C"/>
</dbReference>